<evidence type="ECO:0000313" key="4">
    <source>
        <dbReference type="Proteomes" id="UP001189429"/>
    </source>
</evidence>
<gene>
    <name evidence="3" type="ORF">PCOR1329_LOCUS36025</name>
</gene>
<keyword evidence="2" id="KW-0472">Membrane</keyword>
<keyword evidence="4" id="KW-1185">Reference proteome</keyword>
<dbReference type="EMBL" id="CAUYUJ010014393">
    <property type="protein sequence ID" value="CAK0840630.1"/>
    <property type="molecule type" value="Genomic_DNA"/>
</dbReference>
<name>A0ABN9T701_9DINO</name>
<organism evidence="3 4">
    <name type="scientific">Prorocentrum cordatum</name>
    <dbReference type="NCBI Taxonomy" id="2364126"/>
    <lineage>
        <taxon>Eukaryota</taxon>
        <taxon>Sar</taxon>
        <taxon>Alveolata</taxon>
        <taxon>Dinophyceae</taxon>
        <taxon>Prorocentrales</taxon>
        <taxon>Prorocentraceae</taxon>
        <taxon>Prorocentrum</taxon>
    </lineage>
</organism>
<keyword evidence="2" id="KW-0812">Transmembrane</keyword>
<keyword evidence="2" id="KW-1133">Transmembrane helix</keyword>
<dbReference type="PROSITE" id="PS51318">
    <property type="entry name" value="TAT"/>
    <property type="match status" value="1"/>
</dbReference>
<sequence>MASGAAPAVPCPRAAALVGLRRRRLVAPLAAAAAALGAAALWPLGHAAAPAAAWAGASALLPLVGQRGAAAPARSRTALGAVQTRGGKAKTGATKKGKYRGPVNPRLRAFMGSSEYREMIQLLSGLNEQGLLDGFLDKAGAYWGSMNIFRLAELERSKGGQGVMTTLRQDWPRIWPKELEEGRFAAFDKFQRYWGRLERSKLVDDVMKDVLPDMEKGYDNPEASKDYKKLKDMTDEQRSDEILRRIGKNELVRQYVILSETDPEVSSIGSKMMPFIAGCVSALERKVATETAEMAETLDQGLIVAGGAALVLIVLFATGVIPSPIEILGAIWNFKV</sequence>
<evidence type="ECO:0000313" key="3">
    <source>
        <dbReference type="EMBL" id="CAK0840630.1"/>
    </source>
</evidence>
<evidence type="ECO:0000256" key="1">
    <source>
        <dbReference type="SAM" id="MobiDB-lite"/>
    </source>
</evidence>
<feature type="transmembrane region" description="Helical" evidence="2">
    <location>
        <begin position="301"/>
        <end position="321"/>
    </location>
</feature>
<proteinExistence type="predicted"/>
<comment type="caution">
    <text evidence="3">The sequence shown here is derived from an EMBL/GenBank/DDBJ whole genome shotgun (WGS) entry which is preliminary data.</text>
</comment>
<feature type="region of interest" description="Disordered" evidence="1">
    <location>
        <begin position="78"/>
        <end position="98"/>
    </location>
</feature>
<reference evidence="3" key="1">
    <citation type="submission" date="2023-10" db="EMBL/GenBank/DDBJ databases">
        <authorList>
            <person name="Chen Y."/>
            <person name="Shah S."/>
            <person name="Dougan E. K."/>
            <person name="Thang M."/>
            <person name="Chan C."/>
        </authorList>
    </citation>
    <scope>NUCLEOTIDE SEQUENCE [LARGE SCALE GENOMIC DNA]</scope>
</reference>
<dbReference type="Proteomes" id="UP001189429">
    <property type="component" value="Unassembled WGS sequence"/>
</dbReference>
<evidence type="ECO:0000256" key="2">
    <source>
        <dbReference type="SAM" id="Phobius"/>
    </source>
</evidence>
<protein>
    <submittedName>
        <fullName evidence="3">Uncharacterized protein</fullName>
    </submittedName>
</protein>
<accession>A0ABN9T701</accession>
<dbReference type="InterPro" id="IPR006311">
    <property type="entry name" value="TAT_signal"/>
</dbReference>